<dbReference type="InterPro" id="IPR027417">
    <property type="entry name" value="P-loop_NTPase"/>
</dbReference>
<proteinExistence type="predicted"/>
<name>A0ABV4P5P6_9GAMM</name>
<comment type="caution">
    <text evidence="1">The sequence shown here is derived from an EMBL/GenBank/DDBJ whole genome shotgun (WGS) entry which is preliminary data.</text>
</comment>
<dbReference type="PANTHER" id="PTHR36978">
    <property type="entry name" value="P-LOOP CONTAINING NUCLEOTIDE TRIPHOSPHATE HYDROLASE"/>
    <property type="match status" value="1"/>
</dbReference>
<evidence type="ECO:0000313" key="2">
    <source>
        <dbReference type="Proteomes" id="UP001569428"/>
    </source>
</evidence>
<sequence>MKVFQIGFNKCGTTSLNHFFSRNGYKAIHWDYGNLALKLEENSQLGRPLLSAYEEYNFFSDMELVTSERCLYAFEKYFQELDRQYPDSYFILNTRPVDKWINSRLKHGGGSYLRRFQDIYSCDREEVILHWKHEWYRHHSTVLQYFYGRENFLLFDIETDGGDKLKSFIGCTEINASYYGHTHKTA</sequence>
<dbReference type="Proteomes" id="UP001569428">
    <property type="component" value="Unassembled WGS sequence"/>
</dbReference>
<gene>
    <name evidence="1" type="ORF">ACCI49_19055</name>
</gene>
<dbReference type="Pfam" id="PF17784">
    <property type="entry name" value="Sulfotransfer_4"/>
    <property type="match status" value="1"/>
</dbReference>
<organism evidence="1 2">
    <name type="scientific">Microbulbifer epialgicus</name>
    <dbReference type="NCBI Taxonomy" id="393907"/>
    <lineage>
        <taxon>Bacteria</taxon>
        <taxon>Pseudomonadati</taxon>
        <taxon>Pseudomonadota</taxon>
        <taxon>Gammaproteobacteria</taxon>
        <taxon>Cellvibrionales</taxon>
        <taxon>Microbulbiferaceae</taxon>
        <taxon>Microbulbifer</taxon>
    </lineage>
</organism>
<dbReference type="RefSeq" id="WP_371840754.1">
    <property type="nucleotide sequence ID" value="NZ_JBGMEK010000065.1"/>
</dbReference>
<keyword evidence="2" id="KW-1185">Reference proteome</keyword>
<dbReference type="EMBL" id="JBGMEK010000065">
    <property type="protein sequence ID" value="MFA0813010.1"/>
    <property type="molecule type" value="Genomic_DNA"/>
</dbReference>
<dbReference type="InterPro" id="IPR040632">
    <property type="entry name" value="Sulfotransfer_4"/>
</dbReference>
<protein>
    <submittedName>
        <fullName evidence="1">Sulfotransferase</fullName>
    </submittedName>
</protein>
<reference evidence="1 2" key="1">
    <citation type="submission" date="2024-08" db="EMBL/GenBank/DDBJ databases">
        <authorList>
            <person name="Ishaq N."/>
        </authorList>
    </citation>
    <scope>NUCLEOTIDE SEQUENCE [LARGE SCALE GENOMIC DNA]</scope>
    <source>
        <strain evidence="1 2">DSM 18651</strain>
    </source>
</reference>
<dbReference type="Gene3D" id="3.40.50.300">
    <property type="entry name" value="P-loop containing nucleotide triphosphate hydrolases"/>
    <property type="match status" value="1"/>
</dbReference>
<dbReference type="SUPFAM" id="SSF52540">
    <property type="entry name" value="P-loop containing nucleoside triphosphate hydrolases"/>
    <property type="match status" value="1"/>
</dbReference>
<dbReference type="PANTHER" id="PTHR36978:SF4">
    <property type="entry name" value="P-LOOP CONTAINING NUCLEOSIDE TRIPHOSPHATE HYDROLASE PROTEIN"/>
    <property type="match status" value="1"/>
</dbReference>
<accession>A0ABV4P5P6</accession>
<evidence type="ECO:0000313" key="1">
    <source>
        <dbReference type="EMBL" id="MFA0813010.1"/>
    </source>
</evidence>